<reference evidence="1" key="1">
    <citation type="submission" date="2014-11" db="EMBL/GenBank/DDBJ databases">
        <authorList>
            <person name="Amaro Gonzalez C."/>
        </authorList>
    </citation>
    <scope>NUCLEOTIDE SEQUENCE</scope>
</reference>
<organism evidence="1">
    <name type="scientific">Anguilla anguilla</name>
    <name type="common">European freshwater eel</name>
    <name type="synonym">Muraena anguilla</name>
    <dbReference type="NCBI Taxonomy" id="7936"/>
    <lineage>
        <taxon>Eukaryota</taxon>
        <taxon>Metazoa</taxon>
        <taxon>Chordata</taxon>
        <taxon>Craniata</taxon>
        <taxon>Vertebrata</taxon>
        <taxon>Euteleostomi</taxon>
        <taxon>Actinopterygii</taxon>
        <taxon>Neopterygii</taxon>
        <taxon>Teleostei</taxon>
        <taxon>Anguilliformes</taxon>
        <taxon>Anguillidae</taxon>
        <taxon>Anguilla</taxon>
    </lineage>
</organism>
<dbReference type="AlphaFoldDB" id="A0A0E9WIN2"/>
<evidence type="ECO:0000313" key="1">
    <source>
        <dbReference type="EMBL" id="JAH89430.1"/>
    </source>
</evidence>
<dbReference type="EMBL" id="GBXM01019147">
    <property type="protein sequence ID" value="JAH89430.1"/>
    <property type="molecule type" value="Transcribed_RNA"/>
</dbReference>
<proteinExistence type="predicted"/>
<sequence>MDGLASQLGHTRGPVYTSPNLTLKARKRRMSLSLMSLLREMKSSYPVRFLSQRICVN</sequence>
<reference evidence="1" key="2">
    <citation type="journal article" date="2015" name="Fish Shellfish Immunol.">
        <title>Early steps in the European eel (Anguilla anguilla)-Vibrio vulnificus interaction in the gills: Role of the RtxA13 toxin.</title>
        <authorList>
            <person name="Callol A."/>
            <person name="Pajuelo D."/>
            <person name="Ebbesson L."/>
            <person name="Teles M."/>
            <person name="MacKenzie S."/>
            <person name="Amaro C."/>
        </authorList>
    </citation>
    <scope>NUCLEOTIDE SEQUENCE</scope>
</reference>
<name>A0A0E9WIN2_ANGAN</name>
<accession>A0A0E9WIN2</accession>
<protein>
    <submittedName>
        <fullName evidence="1">Uncharacterized protein</fullName>
    </submittedName>
</protein>